<feature type="repeat" description="PPR" evidence="2">
    <location>
        <begin position="631"/>
        <end position="665"/>
    </location>
</feature>
<gene>
    <name evidence="3" type="ORF">RND81_10G179600</name>
</gene>
<dbReference type="EMBL" id="JBDFQZ010000010">
    <property type="protein sequence ID" value="KAK9683995.1"/>
    <property type="molecule type" value="Genomic_DNA"/>
</dbReference>
<evidence type="ECO:0008006" key="5">
    <source>
        <dbReference type="Google" id="ProtNLM"/>
    </source>
</evidence>
<dbReference type="AlphaFoldDB" id="A0AAW1I5X5"/>
<proteinExistence type="predicted"/>
<dbReference type="PANTHER" id="PTHR47926">
    <property type="entry name" value="PENTATRICOPEPTIDE REPEAT-CONTAINING PROTEIN"/>
    <property type="match status" value="1"/>
</dbReference>
<dbReference type="InterPro" id="IPR046960">
    <property type="entry name" value="PPR_At4g14850-like_plant"/>
</dbReference>
<dbReference type="GO" id="GO:0009451">
    <property type="term" value="P:RNA modification"/>
    <property type="evidence" value="ECO:0007669"/>
    <property type="project" value="InterPro"/>
</dbReference>
<reference evidence="3" key="1">
    <citation type="submission" date="2024-03" db="EMBL/GenBank/DDBJ databases">
        <title>WGS assembly of Saponaria officinalis var. Norfolk2.</title>
        <authorList>
            <person name="Jenkins J."/>
            <person name="Shu S."/>
            <person name="Grimwood J."/>
            <person name="Barry K."/>
            <person name="Goodstein D."/>
            <person name="Schmutz J."/>
            <person name="Leebens-Mack J."/>
            <person name="Osbourn A."/>
        </authorList>
    </citation>
    <scope>NUCLEOTIDE SEQUENCE [LARGE SCALE GENOMIC DNA]</scope>
    <source>
        <strain evidence="3">JIC</strain>
    </source>
</reference>
<dbReference type="Proteomes" id="UP001443914">
    <property type="component" value="Unassembled WGS sequence"/>
</dbReference>
<dbReference type="Pfam" id="PF20431">
    <property type="entry name" value="E_motif"/>
    <property type="match status" value="1"/>
</dbReference>
<dbReference type="Gene3D" id="1.25.40.10">
    <property type="entry name" value="Tetratricopeptide repeat domain"/>
    <property type="match status" value="5"/>
</dbReference>
<dbReference type="Pfam" id="PF13041">
    <property type="entry name" value="PPR_2"/>
    <property type="match status" value="2"/>
</dbReference>
<comment type="caution">
    <text evidence="3">The sequence shown here is derived from an EMBL/GenBank/DDBJ whole genome shotgun (WGS) entry which is preliminary data.</text>
</comment>
<evidence type="ECO:0000256" key="2">
    <source>
        <dbReference type="PROSITE-ProRule" id="PRU00708"/>
    </source>
</evidence>
<dbReference type="PROSITE" id="PS51375">
    <property type="entry name" value="PPR"/>
    <property type="match status" value="6"/>
</dbReference>
<accession>A0AAW1I5X5</accession>
<feature type="repeat" description="PPR" evidence="2">
    <location>
        <begin position="495"/>
        <end position="529"/>
    </location>
</feature>
<feature type="repeat" description="PPR" evidence="2">
    <location>
        <begin position="88"/>
        <end position="122"/>
    </location>
</feature>
<name>A0AAW1I5X5_SAPOF</name>
<dbReference type="InterPro" id="IPR011990">
    <property type="entry name" value="TPR-like_helical_dom_sf"/>
</dbReference>
<dbReference type="FunFam" id="1.25.40.10:FF:000090">
    <property type="entry name" value="Pentatricopeptide repeat-containing protein, chloroplastic"/>
    <property type="match status" value="1"/>
</dbReference>
<feature type="repeat" description="PPR" evidence="2">
    <location>
        <begin position="364"/>
        <end position="398"/>
    </location>
</feature>
<keyword evidence="1" id="KW-0677">Repeat</keyword>
<feature type="repeat" description="PPR" evidence="2">
    <location>
        <begin position="294"/>
        <end position="328"/>
    </location>
</feature>
<keyword evidence="4" id="KW-1185">Reference proteome</keyword>
<organism evidence="3 4">
    <name type="scientific">Saponaria officinalis</name>
    <name type="common">Common soapwort</name>
    <name type="synonym">Lychnis saponaria</name>
    <dbReference type="NCBI Taxonomy" id="3572"/>
    <lineage>
        <taxon>Eukaryota</taxon>
        <taxon>Viridiplantae</taxon>
        <taxon>Streptophyta</taxon>
        <taxon>Embryophyta</taxon>
        <taxon>Tracheophyta</taxon>
        <taxon>Spermatophyta</taxon>
        <taxon>Magnoliopsida</taxon>
        <taxon>eudicotyledons</taxon>
        <taxon>Gunneridae</taxon>
        <taxon>Pentapetalae</taxon>
        <taxon>Caryophyllales</taxon>
        <taxon>Caryophyllaceae</taxon>
        <taxon>Caryophylleae</taxon>
        <taxon>Saponaria</taxon>
    </lineage>
</organism>
<dbReference type="NCBIfam" id="TIGR00756">
    <property type="entry name" value="PPR"/>
    <property type="match status" value="5"/>
</dbReference>
<evidence type="ECO:0000256" key="1">
    <source>
        <dbReference type="ARBA" id="ARBA00022737"/>
    </source>
</evidence>
<dbReference type="InterPro" id="IPR002885">
    <property type="entry name" value="PPR_rpt"/>
</dbReference>
<feature type="repeat" description="PPR" evidence="2">
    <location>
        <begin position="596"/>
        <end position="630"/>
    </location>
</feature>
<dbReference type="FunFam" id="1.25.40.10:FF:000343">
    <property type="entry name" value="Pentatricopeptide repeat-containing protein At3g58590"/>
    <property type="match status" value="1"/>
</dbReference>
<protein>
    <recommendedName>
        <fullName evidence="5">Pentatricopeptide repeat-containing protein</fullName>
    </recommendedName>
</protein>
<evidence type="ECO:0000313" key="3">
    <source>
        <dbReference type="EMBL" id="KAK9683995.1"/>
    </source>
</evidence>
<dbReference type="InterPro" id="IPR046848">
    <property type="entry name" value="E_motif"/>
</dbReference>
<dbReference type="Pfam" id="PF13812">
    <property type="entry name" value="PPR_3"/>
    <property type="match status" value="1"/>
</dbReference>
<dbReference type="PANTHER" id="PTHR47926:SF397">
    <property type="entry name" value="(WILD MALAYSIAN BANANA) HYPOTHETICAL PROTEIN"/>
    <property type="match status" value="1"/>
</dbReference>
<dbReference type="Pfam" id="PF01535">
    <property type="entry name" value="PPR"/>
    <property type="match status" value="6"/>
</dbReference>
<dbReference type="GO" id="GO:0003723">
    <property type="term" value="F:RNA binding"/>
    <property type="evidence" value="ECO:0007669"/>
    <property type="project" value="InterPro"/>
</dbReference>
<evidence type="ECO:0000313" key="4">
    <source>
        <dbReference type="Proteomes" id="UP001443914"/>
    </source>
</evidence>
<sequence>MIKFKLNSILKRFYHSSSSITNYIDHHLNSFLSNHSINLKSLHKSHALIIVTGNHNNVFIASKLISFYASQFNPQISAFIFDSLHCKDQFLWNSVIKSHFFNGDYHKALEFFLGMRVSNMNPNNFTVPMVVTACAELLGLNLGEMIHGLVSKLGLFGGNCAVGSSLVYFYSKCGCMWDAQKVFDEMLVRDVVAWTALVVGYLQNGESERSLECVCLMHRVGEDGEGPNYRSLEGGFQACGNIGALREGRCLHGLTVKSGYGFSHGVQSSVLSMYSKWGTVSEAYCLFCEVGDKDLICWTSIIAAYAKLGFVTSCLSLFWQMQDAAISPDEIVLGCVLSSFIDPIWVHVGKAFHGWIMRTIYHRDQVVERALMSMYCKFGMLSDAERIFDALQERNSETWNLMNHEYGKAGLGLKCLHLFREMLRRRVECDSNTLISVIASCSQLGALHLGKSLHCYVIRNRLDDNISVSNSLLDMYGKCGDLAIAKRIFSRIQRDTITWNTMISVYVHCGEFAEALDTFDEMIIEGSTPDTSTLVTTLTACSRLPSLQQGMKIHKYINLVGITLTVSLKTALIDMYGKCGQLETSREIFDSMKERDVISWNVMISCYGMHGDAIAAIDVFKQMEEFRVRPNELTFLALLQACSHAGFTEDGKYFFRKMQNYGMTPNLKHYTCIVDLLGKSGNLQEAEEIVKSMPVTPDGGLWGALLSACKIHSEVEIGTRIAKLAIEADPGNDGYYIALSNMLESAGEWEEAEKFRAMMKENGVTKRLGWSAL</sequence>